<feature type="region of interest" description="Disordered" evidence="1">
    <location>
        <begin position="247"/>
        <end position="267"/>
    </location>
</feature>
<proteinExistence type="predicted"/>
<dbReference type="EMBL" id="LGRX02028524">
    <property type="protein sequence ID" value="KAK3247959.1"/>
    <property type="molecule type" value="Genomic_DNA"/>
</dbReference>
<organism evidence="2 3">
    <name type="scientific">Cymbomonas tetramitiformis</name>
    <dbReference type="NCBI Taxonomy" id="36881"/>
    <lineage>
        <taxon>Eukaryota</taxon>
        <taxon>Viridiplantae</taxon>
        <taxon>Chlorophyta</taxon>
        <taxon>Pyramimonadophyceae</taxon>
        <taxon>Pyramimonadales</taxon>
        <taxon>Pyramimonadaceae</taxon>
        <taxon>Cymbomonas</taxon>
    </lineage>
</organism>
<feature type="region of interest" description="Disordered" evidence="1">
    <location>
        <begin position="81"/>
        <end position="102"/>
    </location>
</feature>
<protein>
    <submittedName>
        <fullName evidence="2">Uncharacterized protein</fullName>
    </submittedName>
</protein>
<comment type="caution">
    <text evidence="2">The sequence shown here is derived from an EMBL/GenBank/DDBJ whole genome shotgun (WGS) entry which is preliminary data.</text>
</comment>
<accession>A0AAE0F1E5</accession>
<gene>
    <name evidence="2" type="ORF">CYMTET_42549</name>
</gene>
<sequence>MFAGLPGEVKHRFKILTDIASQWDEHVDDLIAALELINRLDGGGRWKAIKALDSGKRAAESATEDPTTVLLEVHDLVDSDVESLNSDEDQPDLATSGDGDVAMPTADVDMDSRAFEAVSSAQVDQDQPSVPLATRTRGGSFQAALEGEELITGQVAMDLLISDFKDFIFGSVEYLAKRIKVYSTWPLRIASYWDPKFGIAYFVHDYHYLGLCKDGECAWCTRRRSQCLPIHADKVVVENDDPLGSGSELQAAGKAKPNHDRDGRYAKAKEDRAIMERREADLAHEKEVTHELKIQKIKNAVVKAYKGVRLAELKQELEKRGESTYKIKADALRELFKKYLDDQGQVIPVSVEGNANDGAAAMGAAAPGAPEAFVAEEGEAPAANVLAGTDGDGGAMEAESAVDIGRAAVEGSANASSYVAHIHSMRVSTRGVVRDYAKLADRGRSKRSVKAVQPMTRRKRQKINFADLHRLGWKDVNEI</sequence>
<reference evidence="2 3" key="1">
    <citation type="journal article" date="2015" name="Genome Biol. Evol.">
        <title>Comparative Genomics of a Bacterivorous Green Alga Reveals Evolutionary Causalities and Consequences of Phago-Mixotrophic Mode of Nutrition.</title>
        <authorList>
            <person name="Burns J.A."/>
            <person name="Paasch A."/>
            <person name="Narechania A."/>
            <person name="Kim E."/>
        </authorList>
    </citation>
    <scope>NUCLEOTIDE SEQUENCE [LARGE SCALE GENOMIC DNA]</scope>
    <source>
        <strain evidence="2 3">PLY_AMNH</strain>
    </source>
</reference>
<keyword evidence="3" id="KW-1185">Reference proteome</keyword>
<feature type="compositionally biased region" description="Basic and acidic residues" evidence="1">
    <location>
        <begin position="257"/>
        <end position="267"/>
    </location>
</feature>
<dbReference type="AlphaFoldDB" id="A0AAE0F1E5"/>
<evidence type="ECO:0000256" key="1">
    <source>
        <dbReference type="SAM" id="MobiDB-lite"/>
    </source>
</evidence>
<name>A0AAE0F1E5_9CHLO</name>
<feature type="compositionally biased region" description="Acidic residues" evidence="1">
    <location>
        <begin position="81"/>
        <end position="91"/>
    </location>
</feature>
<evidence type="ECO:0000313" key="2">
    <source>
        <dbReference type="EMBL" id="KAK3247959.1"/>
    </source>
</evidence>
<evidence type="ECO:0000313" key="3">
    <source>
        <dbReference type="Proteomes" id="UP001190700"/>
    </source>
</evidence>
<dbReference type="Proteomes" id="UP001190700">
    <property type="component" value="Unassembled WGS sequence"/>
</dbReference>